<gene>
    <name evidence="3" type="ORF">JKG68_20450</name>
</gene>
<evidence type="ECO:0000256" key="1">
    <source>
        <dbReference type="SAM" id="MobiDB-lite"/>
    </source>
</evidence>
<keyword evidence="4" id="KW-1185">Reference proteome</keyword>
<protein>
    <submittedName>
        <fullName evidence="3">Glycoside hydrolase family 108 protein</fullName>
    </submittedName>
</protein>
<dbReference type="SUPFAM" id="SSF53955">
    <property type="entry name" value="Lysozyme-like"/>
    <property type="match status" value="1"/>
</dbReference>
<dbReference type="CDD" id="cd13926">
    <property type="entry name" value="N-acetylmuramidase_GH108"/>
    <property type="match status" value="1"/>
</dbReference>
<comment type="caution">
    <text evidence="3">The sequence shown here is derived from an EMBL/GenBank/DDBJ whole genome shotgun (WGS) entry which is preliminary data.</text>
</comment>
<proteinExistence type="predicted"/>
<dbReference type="Gene3D" id="1.20.141.10">
    <property type="entry name" value="Chitosanase, subunit A, domain 1"/>
    <property type="match status" value="1"/>
</dbReference>
<keyword evidence="3" id="KW-0378">Hydrolase</keyword>
<sequence>MARTQSRFDLSLALVLRHEGGFVRHPRDPGGATNLGITRQTLSRARGRSASVDDVRHLTQEEAASIYRRFYWDAVLADELPPGLDLAVFDFAVHSGPAKAARTLQGLLGVQADGVVGPVTLEAARQADAGDAIRRLTRARLGFLSRLGVWPVFGRGWRRRVLSVEQEALRLASIPHPSQGALPCSKPRPFWPAARSGPTSSGSQPLSSACSASTPPPSPREPSRRRSFS</sequence>
<organism evidence="3 4">
    <name type="scientific">Microvirga aerilata</name>
    <dbReference type="NCBI Taxonomy" id="670292"/>
    <lineage>
        <taxon>Bacteria</taxon>
        <taxon>Pseudomonadati</taxon>
        <taxon>Pseudomonadota</taxon>
        <taxon>Alphaproteobacteria</taxon>
        <taxon>Hyphomicrobiales</taxon>
        <taxon>Methylobacteriaceae</taxon>
        <taxon>Microvirga</taxon>
    </lineage>
</organism>
<dbReference type="Proteomes" id="UP000605848">
    <property type="component" value="Unassembled WGS sequence"/>
</dbReference>
<dbReference type="InterPro" id="IPR008565">
    <property type="entry name" value="TtsA-like_GH18_dom"/>
</dbReference>
<evidence type="ECO:0000313" key="3">
    <source>
        <dbReference type="EMBL" id="MBL0406333.1"/>
    </source>
</evidence>
<reference evidence="3" key="1">
    <citation type="submission" date="2021-01" db="EMBL/GenBank/DDBJ databases">
        <title>Microvirga sp.</title>
        <authorList>
            <person name="Kim M.K."/>
        </authorList>
    </citation>
    <scope>NUCLEOTIDE SEQUENCE</scope>
    <source>
        <strain evidence="3">5420S-16</strain>
    </source>
</reference>
<feature type="region of interest" description="Disordered" evidence="1">
    <location>
        <begin position="176"/>
        <end position="229"/>
    </location>
</feature>
<evidence type="ECO:0000259" key="2">
    <source>
        <dbReference type="Pfam" id="PF05838"/>
    </source>
</evidence>
<accession>A0A937CY03</accession>
<dbReference type="EMBL" id="JAEQMY010000039">
    <property type="protein sequence ID" value="MBL0406333.1"/>
    <property type="molecule type" value="Genomic_DNA"/>
</dbReference>
<dbReference type="AlphaFoldDB" id="A0A937CY03"/>
<dbReference type="GO" id="GO:0016787">
    <property type="term" value="F:hydrolase activity"/>
    <property type="evidence" value="ECO:0007669"/>
    <property type="project" value="UniProtKB-KW"/>
</dbReference>
<dbReference type="RefSeq" id="WP_202063210.1">
    <property type="nucleotide sequence ID" value="NZ_JBHTFS010000001.1"/>
</dbReference>
<dbReference type="Pfam" id="PF05838">
    <property type="entry name" value="Glyco_hydro_108"/>
    <property type="match status" value="1"/>
</dbReference>
<evidence type="ECO:0000313" key="4">
    <source>
        <dbReference type="Proteomes" id="UP000605848"/>
    </source>
</evidence>
<feature type="domain" description="TtsA-like Glycoside hydrolase family 108" evidence="2">
    <location>
        <begin position="13"/>
        <end position="96"/>
    </location>
</feature>
<name>A0A937CY03_9HYPH</name>
<dbReference type="InterPro" id="IPR023346">
    <property type="entry name" value="Lysozyme-like_dom_sf"/>
</dbReference>